<protein>
    <submittedName>
        <fullName evidence="1">Putative ovule protein</fullName>
    </submittedName>
</protein>
<accession>A0A0V0H3H4</accession>
<proteinExistence type="predicted"/>
<organism evidence="1">
    <name type="scientific">Solanum chacoense</name>
    <name type="common">Chaco potato</name>
    <dbReference type="NCBI Taxonomy" id="4108"/>
    <lineage>
        <taxon>Eukaryota</taxon>
        <taxon>Viridiplantae</taxon>
        <taxon>Streptophyta</taxon>
        <taxon>Embryophyta</taxon>
        <taxon>Tracheophyta</taxon>
        <taxon>Spermatophyta</taxon>
        <taxon>Magnoliopsida</taxon>
        <taxon>eudicotyledons</taxon>
        <taxon>Gunneridae</taxon>
        <taxon>Pentapetalae</taxon>
        <taxon>asterids</taxon>
        <taxon>lamiids</taxon>
        <taxon>Solanales</taxon>
        <taxon>Solanaceae</taxon>
        <taxon>Solanoideae</taxon>
        <taxon>Solaneae</taxon>
        <taxon>Solanum</taxon>
    </lineage>
</organism>
<dbReference type="AlphaFoldDB" id="A0A0V0H3H4"/>
<reference evidence="1" key="1">
    <citation type="submission" date="2015-12" db="EMBL/GenBank/DDBJ databases">
        <title>Gene expression during late stages of embryo sac development: a critical building block for successful pollen-pistil interactions.</title>
        <authorList>
            <person name="Liu Y."/>
            <person name="Joly V."/>
            <person name="Sabar M."/>
            <person name="Matton D.P."/>
        </authorList>
    </citation>
    <scope>NUCLEOTIDE SEQUENCE</scope>
</reference>
<name>A0A0V0H3H4_SOLCH</name>
<dbReference type="PANTHER" id="PTHR33180">
    <property type="entry name" value="PHOTOSYSTEM II CP43 REACTION CENTER PROTEIN"/>
    <property type="match status" value="1"/>
</dbReference>
<evidence type="ECO:0000313" key="1">
    <source>
        <dbReference type="EMBL" id="JAP14943.1"/>
    </source>
</evidence>
<dbReference type="EMBL" id="GEDG01025867">
    <property type="protein sequence ID" value="JAP14943.1"/>
    <property type="molecule type" value="Transcribed_RNA"/>
</dbReference>
<dbReference type="PANTHER" id="PTHR33180:SF31">
    <property type="entry name" value="POLYPROTEIN PROTEIN"/>
    <property type="match status" value="1"/>
</dbReference>
<sequence>MGSWSQKIENACEFRPVNSVMVRGKKVECHIEHINVVLGRPLYSILPYQGLPILPDLDDLKGC</sequence>